<dbReference type="Pfam" id="PF10536">
    <property type="entry name" value="PMD"/>
    <property type="match status" value="1"/>
</dbReference>
<keyword evidence="4" id="KW-1185">Reference proteome</keyword>
<sequence>MMNLPPQRNDLGFGSAEEALGAQPTEGDPMNEDNVEAPPMSDPLQTKVSQKQKEIAAPIDDTYPPDRSNLLSFKFHRERFIYLGHEPCCLCMYYHAPTSLLKKEPAIVQDLVMLAGLNRISEISYEHYNAGLISAICEHWQPETNMFHFSWGEMTLSLNDV</sequence>
<protein>
    <recommendedName>
        <fullName evidence="2">Aminotransferase-like plant mobile domain-containing protein</fullName>
    </recommendedName>
</protein>
<organism evidence="3 4">
    <name type="scientific">Kingdonia uniflora</name>
    <dbReference type="NCBI Taxonomy" id="39325"/>
    <lineage>
        <taxon>Eukaryota</taxon>
        <taxon>Viridiplantae</taxon>
        <taxon>Streptophyta</taxon>
        <taxon>Embryophyta</taxon>
        <taxon>Tracheophyta</taxon>
        <taxon>Spermatophyta</taxon>
        <taxon>Magnoliopsida</taxon>
        <taxon>Ranunculales</taxon>
        <taxon>Circaeasteraceae</taxon>
        <taxon>Kingdonia</taxon>
    </lineage>
</organism>
<evidence type="ECO:0000259" key="2">
    <source>
        <dbReference type="Pfam" id="PF10536"/>
    </source>
</evidence>
<evidence type="ECO:0000313" key="4">
    <source>
        <dbReference type="Proteomes" id="UP000541444"/>
    </source>
</evidence>
<dbReference type="OrthoDB" id="1937804at2759"/>
<evidence type="ECO:0000256" key="1">
    <source>
        <dbReference type="SAM" id="MobiDB-lite"/>
    </source>
</evidence>
<feature type="domain" description="Aminotransferase-like plant mobile" evidence="2">
    <location>
        <begin position="120"/>
        <end position="161"/>
    </location>
</feature>
<proteinExistence type="predicted"/>
<evidence type="ECO:0000313" key="3">
    <source>
        <dbReference type="EMBL" id="KAF6142020.1"/>
    </source>
</evidence>
<gene>
    <name evidence="3" type="ORF">GIB67_037988</name>
</gene>
<dbReference type="Proteomes" id="UP000541444">
    <property type="component" value="Unassembled WGS sequence"/>
</dbReference>
<name>A0A7J7LHK5_9MAGN</name>
<feature type="region of interest" description="Disordered" evidence="1">
    <location>
        <begin position="1"/>
        <end position="62"/>
    </location>
</feature>
<comment type="caution">
    <text evidence="3">The sequence shown here is derived from an EMBL/GenBank/DDBJ whole genome shotgun (WGS) entry which is preliminary data.</text>
</comment>
<dbReference type="EMBL" id="JACGCM010002284">
    <property type="protein sequence ID" value="KAF6142020.1"/>
    <property type="molecule type" value="Genomic_DNA"/>
</dbReference>
<reference evidence="3 4" key="1">
    <citation type="journal article" date="2020" name="IScience">
        <title>Genome Sequencing of the Endangered Kingdonia uniflora (Circaeasteraceae, Ranunculales) Reveals Potential Mechanisms of Evolutionary Specialization.</title>
        <authorList>
            <person name="Sun Y."/>
            <person name="Deng T."/>
            <person name="Zhang A."/>
            <person name="Moore M.J."/>
            <person name="Landis J.B."/>
            <person name="Lin N."/>
            <person name="Zhang H."/>
            <person name="Zhang X."/>
            <person name="Huang J."/>
            <person name="Zhang X."/>
            <person name="Sun H."/>
            <person name="Wang H."/>
        </authorList>
    </citation>
    <scope>NUCLEOTIDE SEQUENCE [LARGE SCALE GENOMIC DNA]</scope>
    <source>
        <strain evidence="3">TB1705</strain>
        <tissue evidence="3">Leaf</tissue>
    </source>
</reference>
<dbReference type="InterPro" id="IPR019557">
    <property type="entry name" value="AminoTfrase-like_pln_mobile"/>
</dbReference>
<dbReference type="AlphaFoldDB" id="A0A7J7LHK5"/>
<accession>A0A7J7LHK5</accession>